<feature type="transmembrane region" description="Helical" evidence="2">
    <location>
        <begin position="424"/>
        <end position="444"/>
    </location>
</feature>
<gene>
    <name evidence="3" type="ORF">NCTC10526_02961</name>
</gene>
<feature type="transmembrane region" description="Helical" evidence="2">
    <location>
        <begin position="192"/>
        <end position="209"/>
    </location>
</feature>
<dbReference type="RefSeq" id="WP_172462187.1">
    <property type="nucleotide sequence ID" value="NZ_UGVC01000010.1"/>
</dbReference>
<feature type="transmembrane region" description="Helical" evidence="2">
    <location>
        <begin position="532"/>
        <end position="553"/>
    </location>
</feature>
<feature type="transmembrane region" description="Helical" evidence="2">
    <location>
        <begin position="812"/>
        <end position="832"/>
    </location>
</feature>
<feature type="transmembrane region" description="Helical" evidence="2">
    <location>
        <begin position="393"/>
        <end position="418"/>
    </location>
</feature>
<feature type="transmembrane region" description="Helical" evidence="2">
    <location>
        <begin position="215"/>
        <end position="233"/>
    </location>
</feature>
<feature type="transmembrane region" description="Helical" evidence="2">
    <location>
        <begin position="771"/>
        <end position="792"/>
    </location>
</feature>
<keyword evidence="2" id="KW-0472">Membrane</keyword>
<dbReference type="InterPro" id="IPR019286">
    <property type="entry name" value="DUF2339_TM"/>
</dbReference>
<name>A0A379LQ09_9GAMM</name>
<evidence type="ECO:0000256" key="2">
    <source>
        <dbReference type="SAM" id="Phobius"/>
    </source>
</evidence>
<keyword evidence="4" id="KW-1185">Reference proteome</keyword>
<protein>
    <submittedName>
        <fullName evidence="3">Predicted membrane protein</fullName>
    </submittedName>
</protein>
<feature type="transmembrane region" description="Helical" evidence="2">
    <location>
        <begin position="623"/>
        <end position="641"/>
    </location>
</feature>
<feature type="transmembrane region" description="Helical" evidence="2">
    <location>
        <begin position="714"/>
        <end position="735"/>
    </location>
</feature>
<evidence type="ECO:0000313" key="4">
    <source>
        <dbReference type="Proteomes" id="UP000254123"/>
    </source>
</evidence>
<dbReference type="AlphaFoldDB" id="A0A379LQ09"/>
<keyword evidence="2" id="KW-1133">Transmembrane helix</keyword>
<feature type="transmembrane region" description="Helical" evidence="2">
    <location>
        <begin position="844"/>
        <end position="869"/>
    </location>
</feature>
<proteinExistence type="predicted"/>
<feature type="compositionally biased region" description="Basic and acidic residues" evidence="1">
    <location>
        <begin position="1"/>
        <end position="18"/>
    </location>
</feature>
<evidence type="ECO:0000313" key="3">
    <source>
        <dbReference type="EMBL" id="SUD98972.1"/>
    </source>
</evidence>
<feature type="transmembrane region" description="Helical" evidence="2">
    <location>
        <begin position="592"/>
        <end position="611"/>
    </location>
</feature>
<dbReference type="Proteomes" id="UP000254123">
    <property type="component" value="Unassembled WGS sequence"/>
</dbReference>
<feature type="region of interest" description="Disordered" evidence="1">
    <location>
        <begin position="61"/>
        <end position="104"/>
    </location>
</feature>
<reference evidence="3 4" key="1">
    <citation type="submission" date="2018-06" db="EMBL/GenBank/DDBJ databases">
        <authorList>
            <consortium name="Pathogen Informatics"/>
            <person name="Doyle S."/>
        </authorList>
    </citation>
    <scope>NUCLEOTIDE SEQUENCE [LARGE SCALE GENOMIC DNA]</scope>
    <source>
        <strain evidence="3 4">NCTC10526</strain>
    </source>
</reference>
<feature type="compositionally biased region" description="Polar residues" evidence="1">
    <location>
        <begin position="61"/>
        <end position="91"/>
    </location>
</feature>
<feature type="transmembrane region" description="Helical" evidence="2">
    <location>
        <begin position="240"/>
        <end position="256"/>
    </location>
</feature>
<feature type="transmembrane region" description="Helical" evidence="2">
    <location>
        <begin position="653"/>
        <end position="672"/>
    </location>
</feature>
<feature type="transmembrane region" description="Helical" evidence="2">
    <location>
        <begin position="130"/>
        <end position="150"/>
    </location>
</feature>
<sequence length="887" mass="97824">MSPEKEVAITGDEARAEHNNQQSIAQAINTTNPISNDNGTTDKTVTESQLVPEEYYIVETAEQNPSAENSIPTTATSAETNCNTKQQADQDSLSLISSSSDEKLQPDEQSTAIVTSVMRSLKNWFFGGNLVVRVGVIVLLIGVVLLLRLLSDYIEISIELKLIAIGTAGLAIAGLGLKLVKNRFTYGMTLQGAGLAIAYLSTFFAYQVYGVLPSLPSFVLLGTLSALTVILAVRQNAFPLALLAFSGAFLAPLLTSNNSGSLTTLFSYYLLLNIAIAVIAHYRTWKVLNLLAAAVTFGFAYFLGLVDSFTTVDDFNAQRWPLVGLVTLHWLLYVFVVIRYTQQLLTYNEQLAINPSSNDLNHELIQSAAEDSKPSFSHFSSYKASTYKNSNTAFIIPIDVSLMFGVPLLAFGLLSALLSDIDNALTIASAVIAASYLGLGSFFVLKDKNSANQNRYTPLIEGMLALGFGFFALMIAIAFDAEWTACGWSIQGLALVWFGRQSLRGWTVLLGVLLQGLALASLQPLFDYYSAPAPSTLSLTISAIGCLASVFILRNENNPIQPNYEAPDKEQQLLASVNTKSPIFQLIWSNSFVDMLSVVSMIWGLIVTAVIIDDYIGNWLDSLTRVIACALLINLIGYFVIDKYRQWNIVTNISHAFLGLFYLALLATVSFYFEYDDATTSSFWPLFIVLVAGWLLVGQLWIKRWYYANNPTSFDTMAWLMTGTILIAQLSYYLLPHSKGVMTVLITGIWLIALTQLCLRKKLNTPTWFNWQSALLGCALLFIPLSVTWAIYSNWTHDGIVWGLAYLPVLNLYDLSLITVLVYLISTHYLSIGQNQKLLEDHNLLLKVAGLLGFWLLSSLLIRTLYAYLGTPLGTKVPGSMSKYKQR</sequence>
<feature type="transmembrane region" description="Helical" evidence="2">
    <location>
        <begin position="318"/>
        <end position="338"/>
    </location>
</feature>
<feature type="region of interest" description="Disordered" evidence="1">
    <location>
        <begin position="1"/>
        <end position="49"/>
    </location>
</feature>
<dbReference type="PANTHER" id="PTHR38434">
    <property type="entry name" value="BLL2549 PROTEIN"/>
    <property type="match status" value="1"/>
</dbReference>
<feature type="transmembrane region" description="Helical" evidence="2">
    <location>
        <begin position="287"/>
        <end position="306"/>
    </location>
</feature>
<feature type="compositionally biased region" description="Polar residues" evidence="1">
    <location>
        <begin position="19"/>
        <end position="49"/>
    </location>
</feature>
<dbReference type="PANTHER" id="PTHR38434:SF1">
    <property type="entry name" value="BLL2549 PROTEIN"/>
    <property type="match status" value="1"/>
</dbReference>
<dbReference type="EMBL" id="UGVC01000010">
    <property type="protein sequence ID" value="SUD98972.1"/>
    <property type="molecule type" value="Genomic_DNA"/>
</dbReference>
<feature type="transmembrane region" description="Helical" evidence="2">
    <location>
        <begin position="262"/>
        <end position="280"/>
    </location>
</feature>
<feature type="transmembrane region" description="Helical" evidence="2">
    <location>
        <begin position="684"/>
        <end position="702"/>
    </location>
</feature>
<dbReference type="Pfam" id="PF10101">
    <property type="entry name" value="DUF2339"/>
    <property type="match status" value="1"/>
</dbReference>
<keyword evidence="2" id="KW-0812">Transmembrane</keyword>
<feature type="transmembrane region" description="Helical" evidence="2">
    <location>
        <begin position="162"/>
        <end position="180"/>
    </location>
</feature>
<organism evidence="3 4">
    <name type="scientific">Psychrobacter phenylpyruvicus</name>
    <dbReference type="NCBI Taxonomy" id="29432"/>
    <lineage>
        <taxon>Bacteria</taxon>
        <taxon>Pseudomonadati</taxon>
        <taxon>Pseudomonadota</taxon>
        <taxon>Gammaproteobacteria</taxon>
        <taxon>Moraxellales</taxon>
        <taxon>Moraxellaceae</taxon>
        <taxon>Psychrobacter</taxon>
    </lineage>
</organism>
<evidence type="ECO:0000256" key="1">
    <source>
        <dbReference type="SAM" id="MobiDB-lite"/>
    </source>
</evidence>
<feature type="transmembrane region" description="Helical" evidence="2">
    <location>
        <begin position="456"/>
        <end position="475"/>
    </location>
</feature>
<feature type="transmembrane region" description="Helical" evidence="2">
    <location>
        <begin position="741"/>
        <end position="759"/>
    </location>
</feature>
<accession>A0A379LQ09</accession>